<evidence type="ECO:0000256" key="2">
    <source>
        <dbReference type="SAM" id="Phobius"/>
    </source>
</evidence>
<dbReference type="Proteomes" id="UP000198728">
    <property type="component" value="Unassembled WGS sequence"/>
</dbReference>
<sequence>MMNPAVGQGREALQAPYVQQYIQSGHEAGAYNVSAAGRARLIAQATGALVSLAVISAGAWWGYKQIMRDLHGVPVVQALQGPMRAAPEDPGGMVASYSGYSVNTVQAAGTAATPESELILAPDPMSLAEEDLPTAELKPVTEAKAPLAPEPEELDLMAQEEADDAVLVSPEPQAPTLASLTQDLPGDDPVARAMSLAETAAQGATPLQAPLPEADGDVVADEVAPEADETEEAAPFDMASAIEAAVRTAAVSVPLDTVNDGSGLAASPRPAPRPGGRAVVTLAAAEAVEAVPMSAPASADPAAIVAGTRLVQLGAYDTPAEAEAAWGRIATGFGGLMEDKTRVIVEAQAGGRDFWRLRAMGFDDLAEARRFCSELISENTECIPVVAR</sequence>
<evidence type="ECO:0000256" key="1">
    <source>
        <dbReference type="SAM" id="MobiDB-lite"/>
    </source>
</evidence>
<keyword evidence="5" id="KW-1185">Reference proteome</keyword>
<protein>
    <submittedName>
        <fullName evidence="4">Sporulation related domain-containing protein</fullName>
    </submittedName>
</protein>
<reference evidence="4 5" key="1">
    <citation type="submission" date="2016-10" db="EMBL/GenBank/DDBJ databases">
        <authorList>
            <person name="de Groot N.N."/>
        </authorList>
    </citation>
    <scope>NUCLEOTIDE SEQUENCE [LARGE SCALE GENOMIC DNA]</scope>
    <source>
        <strain evidence="4 5">DSM 19548</strain>
    </source>
</reference>
<gene>
    <name evidence="4" type="ORF">SAMN04488094_10436</name>
</gene>
<dbReference type="Gene3D" id="3.30.70.1070">
    <property type="entry name" value="Sporulation related repeat"/>
    <property type="match status" value="1"/>
</dbReference>
<keyword evidence="2" id="KW-0472">Membrane</keyword>
<organism evidence="4 5">
    <name type="scientific">Tropicimonas isoalkanivorans</name>
    <dbReference type="NCBI Taxonomy" id="441112"/>
    <lineage>
        <taxon>Bacteria</taxon>
        <taxon>Pseudomonadati</taxon>
        <taxon>Pseudomonadota</taxon>
        <taxon>Alphaproteobacteria</taxon>
        <taxon>Rhodobacterales</taxon>
        <taxon>Roseobacteraceae</taxon>
        <taxon>Tropicimonas</taxon>
    </lineage>
</organism>
<dbReference type="GO" id="GO:0042834">
    <property type="term" value="F:peptidoglycan binding"/>
    <property type="evidence" value="ECO:0007669"/>
    <property type="project" value="InterPro"/>
</dbReference>
<evidence type="ECO:0000313" key="5">
    <source>
        <dbReference type="Proteomes" id="UP000198728"/>
    </source>
</evidence>
<feature type="transmembrane region" description="Helical" evidence="2">
    <location>
        <begin position="41"/>
        <end position="63"/>
    </location>
</feature>
<keyword evidence="2" id="KW-0812">Transmembrane</keyword>
<dbReference type="STRING" id="441112.SAMN04488094_10436"/>
<feature type="domain" description="SPOR" evidence="3">
    <location>
        <begin position="303"/>
        <end position="388"/>
    </location>
</feature>
<accession>A0A1I1IDC6</accession>
<dbReference type="PROSITE" id="PS51724">
    <property type="entry name" value="SPOR"/>
    <property type="match status" value="1"/>
</dbReference>
<evidence type="ECO:0000313" key="4">
    <source>
        <dbReference type="EMBL" id="SFC34105.1"/>
    </source>
</evidence>
<keyword evidence="2" id="KW-1133">Transmembrane helix</keyword>
<proteinExistence type="predicted"/>
<dbReference type="InterPro" id="IPR007730">
    <property type="entry name" value="SPOR-like_dom"/>
</dbReference>
<evidence type="ECO:0000259" key="3">
    <source>
        <dbReference type="PROSITE" id="PS51724"/>
    </source>
</evidence>
<dbReference type="EMBL" id="FOLG01000004">
    <property type="protein sequence ID" value="SFC34105.1"/>
    <property type="molecule type" value="Genomic_DNA"/>
</dbReference>
<feature type="compositionally biased region" description="Low complexity" evidence="1">
    <location>
        <begin position="261"/>
        <end position="276"/>
    </location>
</feature>
<name>A0A1I1IDC6_9RHOB</name>
<dbReference type="AlphaFoldDB" id="A0A1I1IDC6"/>
<dbReference type="Pfam" id="PF05036">
    <property type="entry name" value="SPOR"/>
    <property type="match status" value="1"/>
</dbReference>
<feature type="region of interest" description="Disordered" evidence="1">
    <location>
        <begin position="257"/>
        <end position="276"/>
    </location>
</feature>
<dbReference type="InterPro" id="IPR036680">
    <property type="entry name" value="SPOR-like_sf"/>
</dbReference>